<dbReference type="Pfam" id="PF14534">
    <property type="entry name" value="DUF4440"/>
    <property type="match status" value="1"/>
</dbReference>
<feature type="domain" description="DUF4440" evidence="1">
    <location>
        <begin position="14"/>
        <end position="106"/>
    </location>
</feature>
<dbReference type="InterPro" id="IPR032710">
    <property type="entry name" value="NTF2-like_dom_sf"/>
</dbReference>
<protein>
    <submittedName>
        <fullName evidence="2">DUF4440 domain-containing protein</fullName>
    </submittedName>
</protein>
<dbReference type="InterPro" id="IPR027843">
    <property type="entry name" value="DUF4440"/>
</dbReference>
<dbReference type="SUPFAM" id="SSF54427">
    <property type="entry name" value="NTF2-like"/>
    <property type="match status" value="1"/>
</dbReference>
<dbReference type="Proteomes" id="UP000317747">
    <property type="component" value="Unassembled WGS sequence"/>
</dbReference>
<accession>A0A506QKI9</accession>
<dbReference type="OrthoDB" id="121974at2"/>
<keyword evidence="3" id="KW-1185">Reference proteome</keyword>
<evidence type="ECO:0000313" key="2">
    <source>
        <dbReference type="EMBL" id="TPV45588.1"/>
    </source>
</evidence>
<evidence type="ECO:0000259" key="1">
    <source>
        <dbReference type="Pfam" id="PF14534"/>
    </source>
</evidence>
<dbReference type="RefSeq" id="WP_128087025.1">
    <property type="nucleotide sequence ID" value="NZ_CP071407.1"/>
</dbReference>
<sequence length="122" mass="13897">MLLENLKLLECSLHGERRKDREWLELILHPEFREITRSGVVVSRSETIISLLREETLPSIHSSDFRLTDLGFNCVLLHYRTCYADGSRPALRSSCWICSDQGQWRLVFHQGTPAAGTAQVGA</sequence>
<evidence type="ECO:0000313" key="3">
    <source>
        <dbReference type="Proteomes" id="UP000317747"/>
    </source>
</evidence>
<gene>
    <name evidence="2" type="ORF">FJW01_04825</name>
</gene>
<proteinExistence type="predicted"/>
<reference evidence="2 3" key="1">
    <citation type="submission" date="2019-06" db="EMBL/GenBank/DDBJ databases">
        <title>Taxogenomics and systematics of the genus Pantoea.</title>
        <authorList>
            <person name="Tambong J.T."/>
        </authorList>
    </citation>
    <scope>NUCLEOTIDE SEQUENCE [LARGE SCALE GENOMIC DNA]</scope>
    <source>
        <strain evidence="2 3">LMG 24200</strain>
    </source>
</reference>
<name>A0A506QKI9_9GAMM</name>
<dbReference type="EMBL" id="VHJA01000037">
    <property type="protein sequence ID" value="TPV45588.1"/>
    <property type="molecule type" value="Genomic_DNA"/>
</dbReference>
<dbReference type="Gene3D" id="3.10.450.50">
    <property type="match status" value="1"/>
</dbReference>
<comment type="caution">
    <text evidence="2">The sequence shown here is derived from an EMBL/GenBank/DDBJ whole genome shotgun (WGS) entry which is preliminary data.</text>
</comment>
<organism evidence="2 3">
    <name type="scientific">Pantoea deleyi</name>
    <dbReference type="NCBI Taxonomy" id="470932"/>
    <lineage>
        <taxon>Bacteria</taxon>
        <taxon>Pseudomonadati</taxon>
        <taxon>Pseudomonadota</taxon>
        <taxon>Gammaproteobacteria</taxon>
        <taxon>Enterobacterales</taxon>
        <taxon>Erwiniaceae</taxon>
        <taxon>Pantoea</taxon>
    </lineage>
</organism>
<dbReference type="AlphaFoldDB" id="A0A506QKI9"/>